<organism evidence="3 4">
    <name type="scientific">Crossiella cryophila</name>
    <dbReference type="NCBI Taxonomy" id="43355"/>
    <lineage>
        <taxon>Bacteria</taxon>
        <taxon>Bacillati</taxon>
        <taxon>Actinomycetota</taxon>
        <taxon>Actinomycetes</taxon>
        <taxon>Pseudonocardiales</taxon>
        <taxon>Pseudonocardiaceae</taxon>
        <taxon>Crossiella</taxon>
    </lineage>
</organism>
<dbReference type="Proteomes" id="UP000533598">
    <property type="component" value="Unassembled WGS sequence"/>
</dbReference>
<gene>
    <name evidence="3" type="ORF">HNR67_007756</name>
</gene>
<keyword evidence="2" id="KW-0472">Membrane</keyword>
<protein>
    <submittedName>
        <fullName evidence="3">Uncharacterized protein</fullName>
    </submittedName>
</protein>
<feature type="transmembrane region" description="Helical" evidence="2">
    <location>
        <begin position="76"/>
        <end position="94"/>
    </location>
</feature>
<evidence type="ECO:0000256" key="1">
    <source>
        <dbReference type="SAM" id="MobiDB-lite"/>
    </source>
</evidence>
<keyword evidence="4" id="KW-1185">Reference proteome</keyword>
<evidence type="ECO:0000313" key="4">
    <source>
        <dbReference type="Proteomes" id="UP000533598"/>
    </source>
</evidence>
<accession>A0A7W7FYG3</accession>
<feature type="region of interest" description="Disordered" evidence="1">
    <location>
        <begin position="16"/>
        <end position="42"/>
    </location>
</feature>
<feature type="transmembrane region" description="Helical" evidence="2">
    <location>
        <begin position="52"/>
        <end position="70"/>
    </location>
</feature>
<comment type="caution">
    <text evidence="3">The sequence shown here is derived from an EMBL/GenBank/DDBJ whole genome shotgun (WGS) entry which is preliminary data.</text>
</comment>
<dbReference type="AlphaFoldDB" id="A0A7W7FYG3"/>
<keyword evidence="2" id="KW-1133">Transmembrane helix</keyword>
<name>A0A7W7FYG3_9PSEU</name>
<dbReference type="RefSeq" id="WP_185008357.1">
    <property type="nucleotide sequence ID" value="NZ_BAAAUI010000014.1"/>
</dbReference>
<dbReference type="EMBL" id="JACHMH010000001">
    <property type="protein sequence ID" value="MBB4681638.1"/>
    <property type="molecule type" value="Genomic_DNA"/>
</dbReference>
<proteinExistence type="predicted"/>
<evidence type="ECO:0000313" key="3">
    <source>
        <dbReference type="EMBL" id="MBB4681638.1"/>
    </source>
</evidence>
<sequence>MRVELQWQPMKRARRVPTVPFTHPPRPAVRPERAVRPPAPARHRSWNLRPQALALIMVLVAAFAMLAASAEAFDMAIVLAVGICMQFLCLWTCARDRRAR</sequence>
<evidence type="ECO:0000256" key="2">
    <source>
        <dbReference type="SAM" id="Phobius"/>
    </source>
</evidence>
<keyword evidence="2" id="KW-0812">Transmembrane</keyword>
<reference evidence="3 4" key="1">
    <citation type="submission" date="2020-08" db="EMBL/GenBank/DDBJ databases">
        <title>Sequencing the genomes of 1000 actinobacteria strains.</title>
        <authorList>
            <person name="Klenk H.-P."/>
        </authorList>
    </citation>
    <scope>NUCLEOTIDE SEQUENCE [LARGE SCALE GENOMIC DNA]</scope>
    <source>
        <strain evidence="3 4">DSM 44230</strain>
    </source>
</reference>